<dbReference type="Proteomes" id="UP000319210">
    <property type="component" value="Unassembled WGS sequence"/>
</dbReference>
<sequence length="536" mass="57579">MCATQPSAPPTTAASPPRGRARTRPAPRPWPGRVLPFRSRLHRTGVRSFHRVESGLTGVSGPGVPGDNEAGVIGWGASWRMQGYLLMAERTGDPAYARRLAELVDGVLAARDEVRGVADHRGVSGPVWSTAGKFTAATARIEDTDGNPALEVTVCPPRAVQAEVTVEPQGEGRFSLAVTGQGRAPFSVEGLALDPHDERRADRVVYAAHDQRTAVTARLVPAPDGAAGIREVRPGTYPVEPARVALAAQTGMITYPMAGLVRLARERPAAVPREVHARLEGCLDAVLRAVRAHEYQWTAVSGGRGCYRWLREEPVSFAGAELPTNEFLAVARTLVHLAVLTGDEEHAERAAAMARALRGDLRRVGGARGAGETGDGGLAGDVAVWPYWPGFGRVYNGWSPTGSPEGDGSLYRPLYAPVTVPEDVTHALIDLDFLHLYHRTPGLPPVFTRDDLRAVAATFTGHVVERHGRAWRMRHDVGGAGRPGTDRQQAHVAAWIPLREHNPRLPVLVSAIHPSPPPAPYQGVDSYCGALLARWS</sequence>
<evidence type="ECO:0000256" key="1">
    <source>
        <dbReference type="SAM" id="MobiDB-lite"/>
    </source>
</evidence>
<comment type="caution">
    <text evidence="2">The sequence shown here is derived from an EMBL/GenBank/DDBJ whole genome shotgun (WGS) entry which is preliminary data.</text>
</comment>
<reference evidence="2 3" key="1">
    <citation type="submission" date="2019-06" db="EMBL/GenBank/DDBJ databases">
        <title>Whole genome shotgun sequence of Streptomyces cacaoi subsp. cacaoi NBRC 12748.</title>
        <authorList>
            <person name="Hosoyama A."/>
            <person name="Uohara A."/>
            <person name="Ohji S."/>
            <person name="Ichikawa N."/>
        </authorList>
    </citation>
    <scope>NUCLEOTIDE SEQUENCE [LARGE SCALE GENOMIC DNA]</scope>
    <source>
        <strain evidence="2 3">NBRC 12748</strain>
    </source>
</reference>
<protein>
    <submittedName>
        <fullName evidence="2">Uncharacterized protein</fullName>
    </submittedName>
</protein>
<feature type="compositionally biased region" description="Low complexity" evidence="1">
    <location>
        <begin position="1"/>
        <end position="18"/>
    </location>
</feature>
<accession>A0A4Y3QQ77</accession>
<dbReference type="RefSeq" id="WP_141275149.1">
    <property type="nucleotide sequence ID" value="NZ_BJMM01000001.1"/>
</dbReference>
<proteinExistence type="predicted"/>
<gene>
    <name evidence="2" type="ORF">SCA03_00650</name>
</gene>
<keyword evidence="3" id="KW-1185">Reference proteome</keyword>
<dbReference type="OrthoDB" id="1802546at2"/>
<dbReference type="AlphaFoldDB" id="A0A4Y3QQ77"/>
<evidence type="ECO:0000313" key="3">
    <source>
        <dbReference type="Proteomes" id="UP000319210"/>
    </source>
</evidence>
<name>A0A4Y3QQ77_STRCI</name>
<dbReference type="EMBL" id="BJMM01000001">
    <property type="protein sequence ID" value="GEB47514.1"/>
    <property type="molecule type" value="Genomic_DNA"/>
</dbReference>
<evidence type="ECO:0000313" key="2">
    <source>
        <dbReference type="EMBL" id="GEB47514.1"/>
    </source>
</evidence>
<organism evidence="2 3">
    <name type="scientific">Streptomyces cacaoi</name>
    <dbReference type="NCBI Taxonomy" id="1898"/>
    <lineage>
        <taxon>Bacteria</taxon>
        <taxon>Bacillati</taxon>
        <taxon>Actinomycetota</taxon>
        <taxon>Actinomycetes</taxon>
        <taxon>Kitasatosporales</taxon>
        <taxon>Streptomycetaceae</taxon>
        <taxon>Streptomyces</taxon>
    </lineage>
</organism>
<feature type="region of interest" description="Disordered" evidence="1">
    <location>
        <begin position="1"/>
        <end position="33"/>
    </location>
</feature>